<evidence type="ECO:0000256" key="4">
    <source>
        <dbReference type="ARBA" id="ARBA00022842"/>
    </source>
</evidence>
<sequence length="411" mass="46581">MVYIKLEKAILVGVNTDRTDQDFIESMNELHALAETAGADPVLDLIQNMEKVHPATFIGKGKLEELISASEELEPELIIFNSELSPSQNRNLSEVLSARVIDRTQLILDIFAQRARSKEGKLQVQLAQLEYMLPRLGGQGVELSRLGGGIGTRGPGETKLETDRRHIRREIREIKKKLEQVVRHRSIYRERRKQNQAFQIALIGYTNAGKSTLFNLLTYADSFEENQLFATLDPLSRKCILPSGFETIMTDTVGFIKDLPTSLIASFRSTLEEVKEADFLLHVVDASHPNHADHEKTVKKLLNDLEMDQIPRMTVYNKEDLLSSEFVADRSDPFVLMSAAKKESNKVLVEIEKEVKQQFVPYNMTVSSDDGKVLAQLKKESMLLKLSFIEEEEHYLAEGYISKDHPLAARI</sequence>
<dbReference type="Pfam" id="PF16360">
    <property type="entry name" value="GTP-bdg_M"/>
    <property type="match status" value="1"/>
</dbReference>
<evidence type="ECO:0000313" key="12">
    <source>
        <dbReference type="Proteomes" id="UP000031449"/>
    </source>
</evidence>
<keyword evidence="9" id="KW-0175">Coiled coil</keyword>
<comment type="function">
    <text evidence="6">GTPase that associates with the 50S ribosomal subunit and may have a role during protein synthesis or ribosome biogenesis.</text>
</comment>
<comment type="cofactor">
    <cofactor evidence="8">
        <name>Mg(2+)</name>
        <dbReference type="ChEBI" id="CHEBI:18420"/>
    </cofactor>
</comment>
<feature type="binding site" evidence="8">
    <location>
        <position position="211"/>
    </location>
    <ligand>
        <name>Mg(2+)</name>
        <dbReference type="ChEBI" id="CHEBI:18420"/>
    </ligand>
</feature>
<dbReference type="InterPro" id="IPR025121">
    <property type="entry name" value="GTPase_HflX_N"/>
</dbReference>
<keyword evidence="12" id="KW-1185">Reference proteome</keyword>
<dbReference type="KEGG" id="jeo:JMA_17770"/>
<evidence type="ECO:0000256" key="2">
    <source>
        <dbReference type="ARBA" id="ARBA00022723"/>
    </source>
</evidence>
<dbReference type="InterPro" id="IPR016496">
    <property type="entry name" value="GTPase_HflX"/>
</dbReference>
<evidence type="ECO:0000256" key="7">
    <source>
        <dbReference type="PIRSR" id="PIRSR006809-1"/>
    </source>
</evidence>
<evidence type="ECO:0000256" key="8">
    <source>
        <dbReference type="PIRSR" id="PIRSR006809-2"/>
    </source>
</evidence>
<dbReference type="HAMAP" id="MF_00900">
    <property type="entry name" value="GTPase_HflX"/>
    <property type="match status" value="1"/>
</dbReference>
<dbReference type="AlphaFoldDB" id="A0A0B5AST8"/>
<dbReference type="InterPro" id="IPR006073">
    <property type="entry name" value="GTP-bd"/>
</dbReference>
<feature type="domain" description="Hflx-type G" evidence="10">
    <location>
        <begin position="198"/>
        <end position="359"/>
    </location>
</feature>
<feature type="binding site" evidence="7">
    <location>
        <begin position="317"/>
        <end position="320"/>
    </location>
    <ligand>
        <name>GTP</name>
        <dbReference type="ChEBI" id="CHEBI:37565"/>
    </ligand>
</feature>
<gene>
    <name evidence="6" type="primary">hflX</name>
    <name evidence="11" type="ORF">JMA_17770</name>
</gene>
<evidence type="ECO:0000313" key="11">
    <source>
        <dbReference type="EMBL" id="AJD91094.1"/>
    </source>
</evidence>
<dbReference type="Pfam" id="PF01926">
    <property type="entry name" value="MMR_HSR1"/>
    <property type="match status" value="1"/>
</dbReference>
<dbReference type="PIRSF" id="PIRSF006809">
    <property type="entry name" value="GTP-binding_hflX_prd"/>
    <property type="match status" value="1"/>
</dbReference>
<evidence type="ECO:0000256" key="3">
    <source>
        <dbReference type="ARBA" id="ARBA00022741"/>
    </source>
</evidence>
<feature type="binding site" evidence="7">
    <location>
        <begin position="251"/>
        <end position="254"/>
    </location>
    <ligand>
        <name>GTP</name>
        <dbReference type="ChEBI" id="CHEBI:37565"/>
    </ligand>
</feature>
<dbReference type="GO" id="GO:0043022">
    <property type="term" value="F:ribosome binding"/>
    <property type="evidence" value="ECO:0007669"/>
    <property type="project" value="TreeGrafter"/>
</dbReference>
<dbReference type="GO" id="GO:0005525">
    <property type="term" value="F:GTP binding"/>
    <property type="evidence" value="ECO:0007669"/>
    <property type="project" value="UniProtKB-UniRule"/>
</dbReference>
<feature type="binding site" evidence="7">
    <location>
        <begin position="229"/>
        <end position="233"/>
    </location>
    <ligand>
        <name>GTP</name>
        <dbReference type="ChEBI" id="CHEBI:37565"/>
    </ligand>
</feature>
<evidence type="ECO:0000256" key="9">
    <source>
        <dbReference type="SAM" id="Coils"/>
    </source>
</evidence>
<evidence type="ECO:0000259" key="10">
    <source>
        <dbReference type="PROSITE" id="PS51705"/>
    </source>
</evidence>
<dbReference type="GO" id="GO:0046872">
    <property type="term" value="F:metal ion binding"/>
    <property type="evidence" value="ECO:0007669"/>
    <property type="project" value="UniProtKB-KW"/>
</dbReference>
<comment type="subunit">
    <text evidence="6">Monomer. Associates with the 50S ribosomal subunit.</text>
</comment>
<comment type="similarity">
    <text evidence="6">Belongs to the TRAFAC class OBG-HflX-like GTPase superfamily. HflX GTPase family.</text>
</comment>
<keyword evidence="5 6" id="KW-0342">GTP-binding</keyword>
<feature type="binding site" evidence="7">
    <location>
        <begin position="204"/>
        <end position="211"/>
    </location>
    <ligand>
        <name>GTP</name>
        <dbReference type="ChEBI" id="CHEBI:37565"/>
    </ligand>
</feature>
<feature type="coiled-coil region" evidence="9">
    <location>
        <begin position="157"/>
        <end position="184"/>
    </location>
</feature>
<dbReference type="OrthoDB" id="9812272at2"/>
<keyword evidence="4 8" id="KW-0460">Magnesium</keyword>
<dbReference type="PROSITE" id="PS51705">
    <property type="entry name" value="G_HFLX"/>
    <property type="match status" value="1"/>
</dbReference>
<keyword evidence="3 6" id="KW-0547">Nucleotide-binding</keyword>
<accession>A0A0B5AST8</accession>
<dbReference type="Gene3D" id="3.40.50.300">
    <property type="entry name" value="P-loop containing nucleotide triphosphate hydrolases"/>
    <property type="match status" value="1"/>
</dbReference>
<keyword evidence="2 8" id="KW-0479">Metal-binding</keyword>
<dbReference type="PANTHER" id="PTHR10229">
    <property type="entry name" value="GTP-BINDING PROTEIN HFLX"/>
    <property type="match status" value="1"/>
</dbReference>
<dbReference type="Pfam" id="PF13167">
    <property type="entry name" value="GTP-bdg_N"/>
    <property type="match status" value="1"/>
</dbReference>
<comment type="subcellular location">
    <subcellularLocation>
        <location evidence="6">Cytoplasm</location>
    </subcellularLocation>
    <text evidence="6">May associate with membranes.</text>
</comment>
<name>A0A0B5AST8_9BACL</name>
<dbReference type="STRING" id="1508404.JMA_17770"/>
<dbReference type="Gene3D" id="3.40.50.11060">
    <property type="entry name" value="GTPase HflX, N-terminal domain"/>
    <property type="match status" value="1"/>
</dbReference>
<dbReference type="NCBIfam" id="TIGR03156">
    <property type="entry name" value="GTP_HflX"/>
    <property type="match status" value="1"/>
</dbReference>
<dbReference type="EMBL" id="CP009416">
    <property type="protein sequence ID" value="AJD91094.1"/>
    <property type="molecule type" value="Genomic_DNA"/>
</dbReference>
<dbReference type="PANTHER" id="PTHR10229:SF0">
    <property type="entry name" value="GTP-BINDING PROTEIN 6-RELATED"/>
    <property type="match status" value="1"/>
</dbReference>
<dbReference type="Proteomes" id="UP000031449">
    <property type="component" value="Chromosome"/>
</dbReference>
<dbReference type="GO" id="GO:0003924">
    <property type="term" value="F:GTPase activity"/>
    <property type="evidence" value="ECO:0007669"/>
    <property type="project" value="UniProtKB-UniRule"/>
</dbReference>
<dbReference type="SUPFAM" id="SSF52540">
    <property type="entry name" value="P-loop containing nucleoside triphosphate hydrolases"/>
    <property type="match status" value="1"/>
</dbReference>
<dbReference type="InterPro" id="IPR027417">
    <property type="entry name" value="P-loop_NTPase"/>
</dbReference>
<evidence type="ECO:0000256" key="6">
    <source>
        <dbReference type="HAMAP-Rule" id="MF_00900"/>
    </source>
</evidence>
<dbReference type="PRINTS" id="PR00326">
    <property type="entry name" value="GTP1OBG"/>
</dbReference>
<evidence type="ECO:0000256" key="5">
    <source>
        <dbReference type="ARBA" id="ARBA00023134"/>
    </source>
</evidence>
<proteinExistence type="inferred from homology"/>
<protein>
    <recommendedName>
        <fullName evidence="6">GTPase HflX</fullName>
    </recommendedName>
    <alternativeName>
        <fullName evidence="6">GTP-binding protein HflX</fullName>
    </alternativeName>
</protein>
<dbReference type="HOGENOM" id="CLU_019597_2_2_9"/>
<reference evidence="11 12" key="1">
    <citation type="submission" date="2014-08" db="EMBL/GenBank/DDBJ databases">
        <title>Complete genome of a marine bacteria Jeotgalibacillus malaysiensis.</title>
        <authorList>
            <person name="Yaakop A.S."/>
            <person name="Chan K.-G."/>
            <person name="Goh K.M."/>
        </authorList>
    </citation>
    <scope>NUCLEOTIDE SEQUENCE [LARGE SCALE GENOMIC DNA]</scope>
    <source>
        <strain evidence="11 12">D5</strain>
    </source>
</reference>
<keyword evidence="1 6" id="KW-0963">Cytoplasm</keyword>
<dbReference type="InterPro" id="IPR030394">
    <property type="entry name" value="G_HFLX_dom"/>
</dbReference>
<dbReference type="GO" id="GO:0005737">
    <property type="term" value="C:cytoplasm"/>
    <property type="evidence" value="ECO:0007669"/>
    <property type="project" value="UniProtKB-SubCell"/>
</dbReference>
<dbReference type="Gene3D" id="6.10.250.2860">
    <property type="match status" value="1"/>
</dbReference>
<dbReference type="InterPro" id="IPR032305">
    <property type="entry name" value="GTP-bd_M"/>
</dbReference>
<feature type="binding site" evidence="8">
    <location>
        <position position="231"/>
    </location>
    <ligand>
        <name>Mg(2+)</name>
        <dbReference type="ChEBI" id="CHEBI:18420"/>
    </ligand>
</feature>
<dbReference type="InterPro" id="IPR042108">
    <property type="entry name" value="GTPase_HflX_N_sf"/>
</dbReference>
<evidence type="ECO:0000256" key="1">
    <source>
        <dbReference type="ARBA" id="ARBA00022490"/>
    </source>
</evidence>
<dbReference type="FunFam" id="3.40.50.11060:FF:000001">
    <property type="entry name" value="GTPase HflX"/>
    <property type="match status" value="1"/>
</dbReference>
<dbReference type="CDD" id="cd01878">
    <property type="entry name" value="HflX"/>
    <property type="match status" value="1"/>
</dbReference>
<organism evidence="11 12">
    <name type="scientific">Jeotgalibacillus malaysiensis</name>
    <dbReference type="NCBI Taxonomy" id="1508404"/>
    <lineage>
        <taxon>Bacteria</taxon>
        <taxon>Bacillati</taxon>
        <taxon>Bacillota</taxon>
        <taxon>Bacilli</taxon>
        <taxon>Bacillales</taxon>
        <taxon>Caryophanaceae</taxon>
        <taxon>Jeotgalibacillus</taxon>
    </lineage>
</organism>